<evidence type="ECO:0008006" key="4">
    <source>
        <dbReference type="Google" id="ProtNLM"/>
    </source>
</evidence>
<evidence type="ECO:0000313" key="2">
    <source>
        <dbReference type="EMBL" id="MTV83166.1"/>
    </source>
</evidence>
<sequence length="296" mass="32164">MKKATMLLSVVLVLSGIGAAGVPVTTHAATKAAKTVKSTKITKTTKSVTATKTSAAWKVVKTKKYPTDPAFYVKKTASRYMWNSSHTKKLHNLKNYPKTTWYLSKSVELKLGKKAGIYYQVANNTGKVSGLVYRNYLTKGNNPKDVLANSSEVKSYGGGLAAIKSVREAATLQADILALFPGTILNRTYSAAARNDLNAGVNNSAKYSKTDRNAKAVGIFSPYNWISTTSKTNYTKLITSKLEAQGYTATKRSKYKGYQIGIYATPHGYASNYHKWVSGYGSFGIYLVPTSDAKLG</sequence>
<proteinExistence type="predicted"/>
<name>A0A7X2XZF5_9LACO</name>
<dbReference type="RefSeq" id="WP_155432427.1">
    <property type="nucleotide sequence ID" value="NZ_WNJO01000019.1"/>
</dbReference>
<protein>
    <recommendedName>
        <fullName evidence="4">D-alanyl-D-alanine carboxypeptidase</fullName>
    </recommendedName>
</protein>
<feature type="signal peptide" evidence="1">
    <location>
        <begin position="1"/>
        <end position="28"/>
    </location>
</feature>
<organism evidence="2 3">
    <name type="scientific">Secundilactobacillus folii</name>
    <dbReference type="NCBI Taxonomy" id="2678357"/>
    <lineage>
        <taxon>Bacteria</taxon>
        <taxon>Bacillati</taxon>
        <taxon>Bacillota</taxon>
        <taxon>Bacilli</taxon>
        <taxon>Lactobacillales</taxon>
        <taxon>Lactobacillaceae</taxon>
        <taxon>Secundilactobacillus</taxon>
    </lineage>
</organism>
<comment type="caution">
    <text evidence="2">The sequence shown here is derived from an EMBL/GenBank/DDBJ whole genome shotgun (WGS) entry which is preliminary data.</text>
</comment>
<keyword evidence="3" id="KW-1185">Reference proteome</keyword>
<feature type="chain" id="PRO_5030748655" description="D-alanyl-D-alanine carboxypeptidase" evidence="1">
    <location>
        <begin position="29"/>
        <end position="296"/>
    </location>
</feature>
<keyword evidence="1" id="KW-0732">Signal</keyword>
<accession>A0A7X2XZF5</accession>
<evidence type="ECO:0000313" key="3">
    <source>
        <dbReference type="Proteomes" id="UP000466388"/>
    </source>
</evidence>
<evidence type="ECO:0000256" key="1">
    <source>
        <dbReference type="SAM" id="SignalP"/>
    </source>
</evidence>
<dbReference type="AlphaFoldDB" id="A0A7X2XZF5"/>
<dbReference type="EMBL" id="WNJO01000019">
    <property type="protein sequence ID" value="MTV83166.1"/>
    <property type="molecule type" value="Genomic_DNA"/>
</dbReference>
<reference evidence="2 3" key="1">
    <citation type="submission" date="2019-11" db="EMBL/GenBank/DDBJ databases">
        <title>Lactobacillus sp. nov. CRM56-3, isolated from fermented tea leaves.</title>
        <authorList>
            <person name="Phuengjayaem S."/>
            <person name="Tanasupawat S."/>
        </authorList>
    </citation>
    <scope>NUCLEOTIDE SEQUENCE [LARGE SCALE GENOMIC DNA]</scope>
    <source>
        <strain evidence="2 3">CRM56-3</strain>
    </source>
</reference>
<gene>
    <name evidence="2" type="ORF">GM612_11110</name>
</gene>
<dbReference type="Proteomes" id="UP000466388">
    <property type="component" value="Unassembled WGS sequence"/>
</dbReference>